<dbReference type="PANTHER" id="PTHR42924:SF3">
    <property type="entry name" value="POLYMERASE_HISTIDINOL PHOSPHATASE N-TERMINAL DOMAIN-CONTAINING PROTEIN"/>
    <property type="match status" value="1"/>
</dbReference>
<dbReference type="Gene3D" id="3.20.20.140">
    <property type="entry name" value="Metal-dependent hydrolases"/>
    <property type="match status" value="1"/>
</dbReference>
<dbReference type="EMBL" id="JAPQER010000002">
    <property type="protein sequence ID" value="MCY6484330.1"/>
    <property type="molecule type" value="Genomic_DNA"/>
</dbReference>
<accession>A0ABT4D2D1</accession>
<dbReference type="PANTHER" id="PTHR42924">
    <property type="entry name" value="EXONUCLEASE"/>
    <property type="match status" value="1"/>
</dbReference>
<evidence type="ECO:0000313" key="3">
    <source>
        <dbReference type="Proteomes" id="UP001078443"/>
    </source>
</evidence>
<sequence>MYKDIIIVNPKNKSSTYDCSPEISLILLPHKSINNIINAKMYLDNKKVNCKIAQNKISYTPFQKLHSGNHHIKISILDSYGNTTKMKWSFKIKKNRLAYEKYNFYYGIPHAHTSYSTGRGTPLEAFKYAYKRGLDFLIITDHSKSLGKKITYNSKQRSKWHATEEQTIKFIKKGKHFLSLRGFEVSSNHYGDFNVINSANFVKSKVKDFDKFNHWLEDEKSAIVSINHPHKYIESFKFHKGLDKFINFIEVGNGSPPYKYLNGEKYYYKLLDKGWHLGAINGQDNHRANWGDTDNLTVVVSKSLREQDFMEAFKNRRTYSSETRTLKLSILVNNCHMGSIIKTNSTRELKFNIIAEDKKNPINKIEIISNGGEIIKEKIFNTQTKAAWNTSLPYISEKWYVIKIIHKNNKCGIASAVFTE</sequence>
<keyword evidence="3" id="KW-1185">Reference proteome</keyword>
<dbReference type="RefSeq" id="WP_268040604.1">
    <property type="nucleotide sequence ID" value="NZ_JAPQER010000002.1"/>
</dbReference>
<dbReference type="InterPro" id="IPR016195">
    <property type="entry name" value="Pol/histidinol_Pase-like"/>
</dbReference>
<dbReference type="InterPro" id="IPR003141">
    <property type="entry name" value="Pol/His_phosphatase_N"/>
</dbReference>
<dbReference type="SMART" id="SM00481">
    <property type="entry name" value="POLIIIAc"/>
    <property type="match status" value="1"/>
</dbReference>
<comment type="caution">
    <text evidence="2">The sequence shown here is derived from an EMBL/GenBank/DDBJ whole genome shotgun (WGS) entry which is preliminary data.</text>
</comment>
<evidence type="ECO:0000259" key="1">
    <source>
        <dbReference type="SMART" id="SM00481"/>
    </source>
</evidence>
<evidence type="ECO:0000313" key="2">
    <source>
        <dbReference type="EMBL" id="MCY6484330.1"/>
    </source>
</evidence>
<dbReference type="NCBIfam" id="NF038032">
    <property type="entry name" value="CehA_McbA_metalo"/>
    <property type="match status" value="1"/>
</dbReference>
<protein>
    <submittedName>
        <fullName evidence="2">CehA/McbA family metallohydrolase</fullName>
    </submittedName>
</protein>
<proteinExistence type="predicted"/>
<reference evidence="2" key="1">
    <citation type="submission" date="2022-12" db="EMBL/GenBank/DDBJ databases">
        <authorList>
            <person name="Wang J."/>
        </authorList>
    </citation>
    <scope>NUCLEOTIDE SEQUENCE</scope>
    <source>
        <strain evidence="2">HY-45-18</strain>
    </source>
</reference>
<organism evidence="2 3">
    <name type="scientific">Clostridium aestuarii</name>
    <dbReference type="NCBI Taxonomy" id="338193"/>
    <lineage>
        <taxon>Bacteria</taxon>
        <taxon>Bacillati</taxon>
        <taxon>Bacillota</taxon>
        <taxon>Clostridia</taxon>
        <taxon>Eubacteriales</taxon>
        <taxon>Clostridiaceae</taxon>
        <taxon>Clostridium</taxon>
    </lineage>
</organism>
<dbReference type="Proteomes" id="UP001078443">
    <property type="component" value="Unassembled WGS sequence"/>
</dbReference>
<feature type="domain" description="Polymerase/histidinol phosphatase N-terminal" evidence="1">
    <location>
        <begin position="107"/>
        <end position="189"/>
    </location>
</feature>
<name>A0ABT4D2D1_9CLOT</name>
<dbReference type="SUPFAM" id="SSF89550">
    <property type="entry name" value="PHP domain-like"/>
    <property type="match status" value="1"/>
</dbReference>
<dbReference type="InterPro" id="IPR052018">
    <property type="entry name" value="PHP_domain"/>
</dbReference>
<gene>
    <name evidence="2" type="ORF">OW763_08165</name>
</gene>